<dbReference type="AlphaFoldDB" id="A0A7T0FZF1"/>
<dbReference type="InterPro" id="IPR025293">
    <property type="entry name" value="YfiR/HmsC-like"/>
</dbReference>
<dbReference type="KEGG" id="nli:G3M70_05000"/>
<reference evidence="1 2" key="1">
    <citation type="submission" date="2020-02" db="EMBL/GenBank/DDBJ databases">
        <title>Genomic and physiological characterization of two novel Nitrospinaceae genera.</title>
        <authorList>
            <person name="Mueller A.J."/>
            <person name="Jung M.-Y."/>
            <person name="Strachan C.R."/>
            <person name="Herbold C.W."/>
            <person name="Kirkegaard R.H."/>
            <person name="Daims H."/>
        </authorList>
    </citation>
    <scope>NUCLEOTIDE SEQUENCE [LARGE SCALE GENOMIC DNA]</scope>
    <source>
        <strain evidence="1">EB</strain>
    </source>
</reference>
<sequence length="197" mass="21983">MKNSEKIFRKVKWSSSLVWAGCLLGALGLFLFPLFSIPGESLAARESVSLEHKLKAAFTFNFIKFIDWPKEDSNGKFTLYLLGAGPINDALSDLDGKEISGRTLTVQEIDGVEEGNQPGILFVNVSKKRSLSNILEKAREKGMLTIGEMDGFCDQGGIINFVIRDDSINFEINLKEAKRSRLSISYKLLNQAIKIYK</sequence>
<evidence type="ECO:0000313" key="1">
    <source>
        <dbReference type="EMBL" id="QPJ61279.1"/>
    </source>
</evidence>
<protein>
    <submittedName>
        <fullName evidence="1">YfiR family protein</fullName>
    </submittedName>
</protein>
<gene>
    <name evidence="1" type="ORF">G3M70_05000</name>
</gene>
<proteinExistence type="predicted"/>
<dbReference type="Pfam" id="PF13689">
    <property type="entry name" value="DUF4154"/>
    <property type="match status" value="1"/>
</dbReference>
<dbReference type="EMBL" id="CP048685">
    <property type="protein sequence ID" value="QPJ61279.1"/>
    <property type="molecule type" value="Genomic_DNA"/>
</dbReference>
<dbReference type="Proteomes" id="UP000594688">
    <property type="component" value="Chromosome"/>
</dbReference>
<organism evidence="1 2">
    <name type="scientific">Candidatus Nitronauta litoralis</name>
    <dbReference type="NCBI Taxonomy" id="2705533"/>
    <lineage>
        <taxon>Bacteria</taxon>
        <taxon>Pseudomonadati</taxon>
        <taxon>Nitrospinota/Tectimicrobiota group</taxon>
        <taxon>Nitrospinota</taxon>
        <taxon>Nitrospinia</taxon>
        <taxon>Nitrospinales</taxon>
        <taxon>Nitrospinaceae</taxon>
        <taxon>Candidatus Nitronauta</taxon>
    </lineage>
</organism>
<accession>A0A7T0FZF1</accession>
<evidence type="ECO:0000313" key="2">
    <source>
        <dbReference type="Proteomes" id="UP000594688"/>
    </source>
</evidence>
<name>A0A7T0FZF1_9BACT</name>